<dbReference type="InterPro" id="IPR030826">
    <property type="entry name" value="Ribosomal_bTHX/bTHXc/bTHXm"/>
</dbReference>
<accession>A0ABS3BL05</accession>
<dbReference type="Proteomes" id="UP000664698">
    <property type="component" value="Unassembled WGS sequence"/>
</dbReference>
<dbReference type="NCBIfam" id="TIGR04560">
    <property type="entry name" value="ribo_THX"/>
    <property type="match status" value="1"/>
</dbReference>
<evidence type="ECO:0000256" key="1">
    <source>
        <dbReference type="ARBA" id="ARBA00010834"/>
    </source>
</evidence>
<feature type="compositionally biased region" description="Basic and acidic residues" evidence="4">
    <location>
        <begin position="31"/>
        <end position="41"/>
    </location>
</feature>
<dbReference type="RefSeq" id="WP_206567935.1">
    <property type="nucleotide sequence ID" value="NZ_JAFKCW010000001.1"/>
</dbReference>
<evidence type="ECO:0000313" key="6">
    <source>
        <dbReference type="Proteomes" id="UP000664698"/>
    </source>
</evidence>
<evidence type="ECO:0000256" key="3">
    <source>
        <dbReference type="ARBA" id="ARBA00023274"/>
    </source>
</evidence>
<comment type="caution">
    <text evidence="5">The sequence shown here is derived from an EMBL/GenBank/DDBJ whole genome shotgun (WGS) entry which is preliminary data.</text>
</comment>
<protein>
    <submittedName>
        <fullName evidence="5">30S ribosomal protein THX</fullName>
    </submittedName>
</protein>
<dbReference type="EMBL" id="JAFKCW010000001">
    <property type="protein sequence ID" value="MBN7799967.1"/>
    <property type="molecule type" value="Genomic_DNA"/>
</dbReference>
<reference evidence="5 6" key="1">
    <citation type="submission" date="2021-03" db="EMBL/GenBank/DDBJ databases">
        <title>novel species isolated from a fishpond in China.</title>
        <authorList>
            <person name="Lu H."/>
            <person name="Cai Z."/>
        </authorList>
    </citation>
    <scope>NUCLEOTIDE SEQUENCE [LARGE SCALE GENOMIC DNA]</scope>
    <source>
        <strain evidence="5 6">JCM 31546</strain>
    </source>
</reference>
<evidence type="ECO:0000313" key="5">
    <source>
        <dbReference type="EMBL" id="MBN7799967.1"/>
    </source>
</evidence>
<sequence length="41" mass="4621">MGKGDIKSKKGKVHRGTFGANRPKKKQNKAARKEKLKLQKT</sequence>
<gene>
    <name evidence="5" type="ORF">J0A67_03795</name>
</gene>
<evidence type="ECO:0000256" key="4">
    <source>
        <dbReference type="SAM" id="MobiDB-lite"/>
    </source>
</evidence>
<feature type="region of interest" description="Disordered" evidence="4">
    <location>
        <begin position="1"/>
        <end position="41"/>
    </location>
</feature>
<keyword evidence="3" id="KW-0687">Ribonucleoprotein</keyword>
<evidence type="ECO:0000256" key="2">
    <source>
        <dbReference type="ARBA" id="ARBA00022980"/>
    </source>
</evidence>
<dbReference type="GO" id="GO:0005840">
    <property type="term" value="C:ribosome"/>
    <property type="evidence" value="ECO:0007669"/>
    <property type="project" value="UniProtKB-KW"/>
</dbReference>
<comment type="similarity">
    <text evidence="1">Belongs to the bacterial ribosomal protein bTHX family.</text>
</comment>
<organism evidence="5 6">
    <name type="scientific">Algoriphagus aestuariicola</name>
    <dbReference type="NCBI Taxonomy" id="1852016"/>
    <lineage>
        <taxon>Bacteria</taxon>
        <taxon>Pseudomonadati</taxon>
        <taxon>Bacteroidota</taxon>
        <taxon>Cytophagia</taxon>
        <taxon>Cytophagales</taxon>
        <taxon>Cyclobacteriaceae</taxon>
        <taxon>Algoriphagus</taxon>
    </lineage>
</organism>
<proteinExistence type="inferred from homology"/>
<keyword evidence="2 5" id="KW-0689">Ribosomal protein</keyword>
<name>A0ABS3BL05_9BACT</name>
<dbReference type="InterPro" id="IPR031414">
    <property type="entry name" value="Ribosomal_bTHX"/>
</dbReference>
<keyword evidence="6" id="KW-1185">Reference proteome</keyword>
<dbReference type="Pfam" id="PF17070">
    <property type="entry name" value="Thx"/>
    <property type="match status" value="1"/>
</dbReference>